<comment type="caution">
    <text evidence="4">The sequence shown here is derived from an EMBL/GenBank/DDBJ whole genome shotgun (WGS) entry which is preliminary data.</text>
</comment>
<dbReference type="AlphaFoldDB" id="A0A3D8GUR2"/>
<dbReference type="GO" id="GO:0004222">
    <property type="term" value="F:metalloendopeptidase activity"/>
    <property type="evidence" value="ECO:0007669"/>
    <property type="project" value="TreeGrafter"/>
</dbReference>
<dbReference type="InterPro" id="IPR016047">
    <property type="entry name" value="M23ase_b-sheet_dom"/>
</dbReference>
<feature type="domain" description="M23ase beta-sheet core" evidence="3">
    <location>
        <begin position="117"/>
        <end position="214"/>
    </location>
</feature>
<evidence type="ECO:0000313" key="4">
    <source>
        <dbReference type="EMBL" id="RDU37959.1"/>
    </source>
</evidence>
<dbReference type="InterPro" id="IPR050570">
    <property type="entry name" value="Cell_wall_metabolism_enzyme"/>
</dbReference>
<feature type="transmembrane region" description="Helical" evidence="2">
    <location>
        <begin position="21"/>
        <end position="41"/>
    </location>
</feature>
<evidence type="ECO:0000313" key="5">
    <source>
        <dbReference type="Proteomes" id="UP000257144"/>
    </source>
</evidence>
<organism evidence="4 5">
    <name type="scientific">Neobacillus piezotolerans</name>
    <dbReference type="NCBI Taxonomy" id="2259171"/>
    <lineage>
        <taxon>Bacteria</taxon>
        <taxon>Bacillati</taxon>
        <taxon>Bacillota</taxon>
        <taxon>Bacilli</taxon>
        <taxon>Bacillales</taxon>
        <taxon>Bacillaceae</taxon>
        <taxon>Neobacillus</taxon>
    </lineage>
</organism>
<keyword evidence="2" id="KW-1133">Transmembrane helix</keyword>
<protein>
    <submittedName>
        <fullName evidence="4">M23 family peptidase</fullName>
    </submittedName>
</protein>
<keyword evidence="2" id="KW-0812">Transmembrane</keyword>
<evidence type="ECO:0000256" key="2">
    <source>
        <dbReference type="SAM" id="Phobius"/>
    </source>
</evidence>
<name>A0A3D8GUR2_9BACI</name>
<keyword evidence="5" id="KW-1185">Reference proteome</keyword>
<feature type="compositionally biased region" description="Basic and acidic residues" evidence="1">
    <location>
        <begin position="260"/>
        <end position="279"/>
    </location>
</feature>
<reference evidence="4 5" key="1">
    <citation type="submission" date="2018-07" db="EMBL/GenBank/DDBJ databases">
        <title>Bacillus sp. YLB-04 draft genome sequence.</title>
        <authorList>
            <person name="Yu L."/>
            <person name="Tang X."/>
        </authorList>
    </citation>
    <scope>NUCLEOTIDE SEQUENCE [LARGE SCALE GENOMIC DNA]</scope>
    <source>
        <strain evidence="4 5">YLB-04</strain>
    </source>
</reference>
<gene>
    <name evidence="4" type="ORF">DRW41_06655</name>
</gene>
<dbReference type="PANTHER" id="PTHR21666:SF291">
    <property type="entry name" value="STAGE II SPORULATION PROTEIN Q"/>
    <property type="match status" value="1"/>
</dbReference>
<dbReference type="RefSeq" id="WP_115451628.1">
    <property type="nucleotide sequence ID" value="NZ_QNQT01000002.1"/>
</dbReference>
<dbReference type="InterPro" id="IPR011055">
    <property type="entry name" value="Dup_hybrid_motif"/>
</dbReference>
<evidence type="ECO:0000256" key="1">
    <source>
        <dbReference type="SAM" id="MobiDB-lite"/>
    </source>
</evidence>
<proteinExistence type="predicted"/>
<keyword evidence="2" id="KW-0472">Membrane</keyword>
<dbReference type="CDD" id="cd12797">
    <property type="entry name" value="M23_peptidase"/>
    <property type="match status" value="1"/>
</dbReference>
<dbReference type="PANTHER" id="PTHR21666">
    <property type="entry name" value="PEPTIDASE-RELATED"/>
    <property type="match status" value="1"/>
</dbReference>
<dbReference type="OrthoDB" id="2050153at2"/>
<feature type="compositionally biased region" description="Acidic residues" evidence="1">
    <location>
        <begin position="250"/>
        <end position="259"/>
    </location>
</feature>
<sequence>MREEEKKQSSRGFKRFLKKSWVVPAVYIASAAIILTGVLWYQMSGDSAEKYNYKTTENAKKKFNEPALEVNKSLENFAMPVVNKENAVIQKKFYENSADPKEQQEALVVYNNTYVPNTGLNIAMKDGSDFDVVASLSGTVTRVEEDSLLGNVIEIQHDKGIVTQYQSVKDIKVKAGDQVEKGQVLAGAGQSQVNQKGGTHVHFEIRKDGVAVNPANYFDKPLSSLQNSKTDEPSKKKESVEGEDKGNTPVDEEDADSAEDGLHEPSGDSTDKSGDKKSS</sequence>
<evidence type="ECO:0000259" key="3">
    <source>
        <dbReference type="Pfam" id="PF01551"/>
    </source>
</evidence>
<dbReference type="Gene3D" id="2.70.70.10">
    <property type="entry name" value="Glucose Permease (Domain IIA)"/>
    <property type="match status" value="1"/>
</dbReference>
<accession>A0A3D8GUR2</accession>
<dbReference type="Pfam" id="PF01551">
    <property type="entry name" value="Peptidase_M23"/>
    <property type="match status" value="1"/>
</dbReference>
<dbReference type="EMBL" id="QNQT01000002">
    <property type="protein sequence ID" value="RDU37959.1"/>
    <property type="molecule type" value="Genomic_DNA"/>
</dbReference>
<feature type="compositionally biased region" description="Basic and acidic residues" evidence="1">
    <location>
        <begin position="229"/>
        <end position="246"/>
    </location>
</feature>
<dbReference type="Proteomes" id="UP000257144">
    <property type="component" value="Unassembled WGS sequence"/>
</dbReference>
<feature type="region of interest" description="Disordered" evidence="1">
    <location>
        <begin position="217"/>
        <end position="279"/>
    </location>
</feature>
<dbReference type="SUPFAM" id="SSF51261">
    <property type="entry name" value="Duplicated hybrid motif"/>
    <property type="match status" value="1"/>
</dbReference>